<keyword evidence="4" id="KW-1185">Reference proteome</keyword>
<dbReference type="SMART" id="SM00612">
    <property type="entry name" value="Kelch"/>
    <property type="match status" value="2"/>
</dbReference>
<proteinExistence type="predicted"/>
<keyword evidence="1" id="KW-0880">Kelch repeat</keyword>
<evidence type="ECO:0000313" key="3">
    <source>
        <dbReference type="EnsemblMetazoa" id="XP_016662124.1"/>
    </source>
</evidence>
<sequence length="109" mass="12514">MFINFDISYEYYDPGLDTWTSVAPTSAHHHSVGVGVLDGLMYAIVGYDGKYLKIVEVCRPSDGDWSSVADMEIRRMRPGEVALDGLLYVIGEEVFIHYKYYRNLQLIYH</sequence>
<dbReference type="InterPro" id="IPR015915">
    <property type="entry name" value="Kelch-typ_b-propeller"/>
</dbReference>
<dbReference type="Proteomes" id="UP000007819">
    <property type="component" value="Unassembled WGS sequence"/>
</dbReference>
<reference evidence="3" key="2">
    <citation type="submission" date="2022-06" db="UniProtKB">
        <authorList>
            <consortium name="EnsemblMetazoa"/>
        </authorList>
    </citation>
    <scope>IDENTIFICATION</scope>
</reference>
<dbReference type="AlphaFoldDB" id="A0A8R2H6I0"/>
<dbReference type="Pfam" id="PF01344">
    <property type="entry name" value="Kelch_1"/>
    <property type="match status" value="1"/>
</dbReference>
<protein>
    <submittedName>
        <fullName evidence="3">Uncharacterized protein</fullName>
    </submittedName>
</protein>
<evidence type="ECO:0000256" key="1">
    <source>
        <dbReference type="ARBA" id="ARBA00022441"/>
    </source>
</evidence>
<dbReference type="SUPFAM" id="SSF117281">
    <property type="entry name" value="Kelch motif"/>
    <property type="match status" value="1"/>
</dbReference>
<dbReference type="InterPro" id="IPR006652">
    <property type="entry name" value="Kelch_1"/>
</dbReference>
<dbReference type="GeneID" id="100572346"/>
<dbReference type="PANTHER" id="PTHR24412:SF441">
    <property type="entry name" value="KELCH-LIKE PROTEIN 28"/>
    <property type="match status" value="1"/>
</dbReference>
<dbReference type="RefSeq" id="XP_016662124.1">
    <property type="nucleotide sequence ID" value="XM_016806635.1"/>
</dbReference>
<dbReference type="OrthoDB" id="45365at2759"/>
<dbReference type="EnsemblMetazoa" id="XM_016806635.2">
    <property type="protein sequence ID" value="XP_016662124.1"/>
    <property type="gene ID" value="LOC100572346"/>
</dbReference>
<name>A0A8R2H6I0_ACYPI</name>
<keyword evidence="2" id="KW-0677">Repeat</keyword>
<accession>A0A8R2H6I0</accession>
<dbReference type="KEGG" id="api:100572346"/>
<reference evidence="4" key="1">
    <citation type="submission" date="2010-06" db="EMBL/GenBank/DDBJ databases">
        <authorList>
            <person name="Jiang H."/>
            <person name="Abraham K."/>
            <person name="Ali S."/>
            <person name="Alsbrooks S.L."/>
            <person name="Anim B.N."/>
            <person name="Anosike U.S."/>
            <person name="Attaway T."/>
            <person name="Bandaranaike D.P."/>
            <person name="Battles P.K."/>
            <person name="Bell S.N."/>
            <person name="Bell A.V."/>
            <person name="Beltran B."/>
            <person name="Bickham C."/>
            <person name="Bustamante Y."/>
            <person name="Caleb T."/>
            <person name="Canada A."/>
            <person name="Cardenas V."/>
            <person name="Carter K."/>
            <person name="Chacko J."/>
            <person name="Chandrabose M.N."/>
            <person name="Chavez D."/>
            <person name="Chavez A."/>
            <person name="Chen L."/>
            <person name="Chu H.-S."/>
            <person name="Claassen K.J."/>
            <person name="Cockrell R."/>
            <person name="Collins M."/>
            <person name="Cooper J.A."/>
            <person name="Cree A."/>
            <person name="Curry S.M."/>
            <person name="Da Y."/>
            <person name="Dao M.D."/>
            <person name="Das B."/>
            <person name="Davila M.-L."/>
            <person name="Davy-Carroll L."/>
            <person name="Denson S."/>
            <person name="Dinh H."/>
            <person name="Ebong V.E."/>
            <person name="Edwards J.R."/>
            <person name="Egan A."/>
            <person name="El-Daye J."/>
            <person name="Escobedo L."/>
            <person name="Fernandez S."/>
            <person name="Fernando P.R."/>
            <person name="Flagg N."/>
            <person name="Forbes L.D."/>
            <person name="Fowler R.G."/>
            <person name="Fu Q."/>
            <person name="Gabisi R.A."/>
            <person name="Ganer J."/>
            <person name="Garbino Pronczuk A."/>
            <person name="Garcia R.M."/>
            <person name="Garner T."/>
            <person name="Garrett T.E."/>
            <person name="Gonzalez D.A."/>
            <person name="Hamid H."/>
            <person name="Hawkins E.S."/>
            <person name="Hirani K."/>
            <person name="Hogues M.E."/>
            <person name="Hollins B."/>
            <person name="Hsiao C.-H."/>
            <person name="Jabil R."/>
            <person name="James M.L."/>
            <person name="Jhangiani S.N."/>
            <person name="Johnson B."/>
            <person name="Johnson Q."/>
            <person name="Joshi V."/>
            <person name="Kalu J.B."/>
            <person name="Kam C."/>
            <person name="Kashfia A."/>
            <person name="Keebler J."/>
            <person name="Kisamo H."/>
            <person name="Kovar C.L."/>
            <person name="Lago L.A."/>
            <person name="Lai C.-Y."/>
            <person name="Laidlaw J."/>
            <person name="Lara F."/>
            <person name="Le T.-K."/>
            <person name="Lee S.L."/>
            <person name="Legall F.H."/>
            <person name="Lemon S.J."/>
            <person name="Lewis L.R."/>
            <person name="Li B."/>
            <person name="Liu Y."/>
            <person name="Liu Y.-S."/>
            <person name="Lopez J."/>
            <person name="Lozado R.J."/>
            <person name="Lu J."/>
            <person name="Madu R.C."/>
            <person name="Maheshwari M."/>
            <person name="Maheshwari R."/>
            <person name="Malloy K."/>
            <person name="Martinez E."/>
            <person name="Mathew T."/>
            <person name="Mercado I.C."/>
            <person name="Mercado C."/>
            <person name="Meyer B."/>
            <person name="Montgomery K."/>
            <person name="Morgan M.B."/>
            <person name="Munidasa M."/>
            <person name="Nazareth L.V."/>
            <person name="Nelson J."/>
            <person name="Ng B.M."/>
            <person name="Nguyen N.B."/>
            <person name="Nguyen P.Q."/>
            <person name="Nguyen T."/>
            <person name="Obregon M."/>
            <person name="Okwuonu G.O."/>
            <person name="Onwere C.G."/>
            <person name="Orozco G."/>
            <person name="Parra A."/>
            <person name="Patel S."/>
            <person name="Patil S."/>
            <person name="Perez A."/>
            <person name="Perez Y."/>
            <person name="Pham C."/>
            <person name="Primus E.L."/>
            <person name="Pu L.-L."/>
            <person name="Puazo M."/>
            <person name="Qin X."/>
            <person name="Quiroz J.B."/>
            <person name="Reese J."/>
            <person name="Richards S."/>
            <person name="Rives C.M."/>
            <person name="Robberts R."/>
            <person name="Ruiz S.J."/>
            <person name="Ruiz M.J."/>
            <person name="Santibanez J."/>
            <person name="Schneider B.W."/>
            <person name="Sisson I."/>
            <person name="Smith M."/>
            <person name="Sodergren E."/>
            <person name="Song X.-Z."/>
            <person name="Song B.B."/>
            <person name="Summersgill H."/>
            <person name="Thelus R."/>
            <person name="Thornton R.D."/>
            <person name="Trejos Z.Y."/>
            <person name="Usmani K."/>
            <person name="Vattathil S."/>
            <person name="Villasana D."/>
            <person name="Walker D.L."/>
            <person name="Wang S."/>
            <person name="Wang K."/>
            <person name="White C.S."/>
            <person name="Williams A.C."/>
            <person name="Williamson J."/>
            <person name="Wilson K."/>
            <person name="Woghiren I.O."/>
            <person name="Woodworth J.R."/>
            <person name="Worley K.C."/>
            <person name="Wright R.A."/>
            <person name="Wu W."/>
            <person name="Young L."/>
            <person name="Zhang L."/>
            <person name="Zhang J."/>
            <person name="Zhu Y."/>
            <person name="Muzny D.M."/>
            <person name="Weinstock G."/>
            <person name="Gibbs R.A."/>
        </authorList>
    </citation>
    <scope>NUCLEOTIDE SEQUENCE [LARGE SCALE GENOMIC DNA]</scope>
    <source>
        <strain evidence="4">LSR1</strain>
    </source>
</reference>
<evidence type="ECO:0000313" key="4">
    <source>
        <dbReference type="Proteomes" id="UP000007819"/>
    </source>
</evidence>
<organism evidence="3 4">
    <name type="scientific">Acyrthosiphon pisum</name>
    <name type="common">Pea aphid</name>
    <dbReference type="NCBI Taxonomy" id="7029"/>
    <lineage>
        <taxon>Eukaryota</taxon>
        <taxon>Metazoa</taxon>
        <taxon>Ecdysozoa</taxon>
        <taxon>Arthropoda</taxon>
        <taxon>Hexapoda</taxon>
        <taxon>Insecta</taxon>
        <taxon>Pterygota</taxon>
        <taxon>Neoptera</taxon>
        <taxon>Paraneoptera</taxon>
        <taxon>Hemiptera</taxon>
        <taxon>Sternorrhyncha</taxon>
        <taxon>Aphidomorpha</taxon>
        <taxon>Aphidoidea</taxon>
        <taxon>Aphididae</taxon>
        <taxon>Macrosiphini</taxon>
        <taxon>Acyrthosiphon</taxon>
    </lineage>
</organism>
<dbReference type="PANTHER" id="PTHR24412">
    <property type="entry name" value="KELCH PROTEIN"/>
    <property type="match status" value="1"/>
</dbReference>
<evidence type="ECO:0000256" key="2">
    <source>
        <dbReference type="ARBA" id="ARBA00022737"/>
    </source>
</evidence>
<dbReference type="Gene3D" id="2.120.10.80">
    <property type="entry name" value="Kelch-type beta propeller"/>
    <property type="match status" value="1"/>
</dbReference>